<dbReference type="GO" id="GO:0038023">
    <property type="term" value="F:signaling receptor activity"/>
    <property type="evidence" value="ECO:0007669"/>
    <property type="project" value="InterPro"/>
</dbReference>
<evidence type="ECO:0000256" key="15">
    <source>
        <dbReference type="RuleBase" id="RU003357"/>
    </source>
</evidence>
<dbReference type="STRING" id="1177154.Y5S_01621"/>
<feature type="domain" description="TonB-dependent receptor plug" evidence="19">
    <location>
        <begin position="74"/>
        <end position="175"/>
    </location>
</feature>
<evidence type="ECO:0000256" key="5">
    <source>
        <dbReference type="ARBA" id="ARBA00022496"/>
    </source>
</evidence>
<comment type="subcellular location">
    <subcellularLocation>
        <location evidence="1 14">Cell outer membrane</location>
        <topology evidence="1 14">Multi-pass membrane protein</topology>
    </subcellularLocation>
</comment>
<feature type="domain" description="TonB-dependent receptor-like beta-barrel" evidence="18">
    <location>
        <begin position="252"/>
        <end position="699"/>
    </location>
</feature>
<accession>A0A095SKV5</accession>
<gene>
    <name evidence="20" type="ORF">Y5S_01621</name>
</gene>
<comment type="similarity">
    <text evidence="2 14 15">Belongs to the TonB-dependent receptor family.</text>
</comment>
<dbReference type="InterPro" id="IPR012910">
    <property type="entry name" value="Plug_dom"/>
</dbReference>
<keyword evidence="3 14" id="KW-0813">Transport</keyword>
<dbReference type="RefSeq" id="WP_035232107.1">
    <property type="nucleotide sequence ID" value="NZ_ARXV01000005.1"/>
</dbReference>
<evidence type="ECO:0000256" key="3">
    <source>
        <dbReference type="ARBA" id="ARBA00022448"/>
    </source>
</evidence>
<dbReference type="PANTHER" id="PTHR32552">
    <property type="entry name" value="FERRICHROME IRON RECEPTOR-RELATED"/>
    <property type="match status" value="1"/>
</dbReference>
<dbReference type="GO" id="GO:0015891">
    <property type="term" value="P:siderophore transport"/>
    <property type="evidence" value="ECO:0007669"/>
    <property type="project" value="InterPro"/>
</dbReference>
<evidence type="ECO:0000256" key="10">
    <source>
        <dbReference type="ARBA" id="ARBA00023077"/>
    </source>
</evidence>
<feature type="region of interest" description="Disordered" evidence="16">
    <location>
        <begin position="42"/>
        <end position="62"/>
    </location>
</feature>
<name>A0A095SKV5_9GAMM</name>
<dbReference type="Proteomes" id="UP000029444">
    <property type="component" value="Unassembled WGS sequence"/>
</dbReference>
<feature type="compositionally biased region" description="Basic and acidic residues" evidence="16">
    <location>
        <begin position="45"/>
        <end position="60"/>
    </location>
</feature>
<dbReference type="PATRIC" id="fig|1177154.3.peg.1650"/>
<keyword evidence="13 14" id="KW-0998">Cell outer membrane</keyword>
<dbReference type="PROSITE" id="PS52016">
    <property type="entry name" value="TONB_DEPENDENT_REC_3"/>
    <property type="match status" value="1"/>
</dbReference>
<dbReference type="PANTHER" id="PTHR32552:SF74">
    <property type="entry name" value="HYDROXAMATE SIDEROPHORE RECEPTOR FHUE"/>
    <property type="match status" value="1"/>
</dbReference>
<evidence type="ECO:0000259" key="18">
    <source>
        <dbReference type="Pfam" id="PF00593"/>
    </source>
</evidence>
<evidence type="ECO:0000256" key="11">
    <source>
        <dbReference type="ARBA" id="ARBA00023136"/>
    </source>
</evidence>
<evidence type="ECO:0000256" key="17">
    <source>
        <dbReference type="SAM" id="SignalP"/>
    </source>
</evidence>
<sequence>MYHFRLSLLTTGILLAAGQLQAEDLTSSDTAHSLEQIQVKSSTVADHDASMTSEGSERYGSRATNTATRMVLSPRETPQSVSVISRQQMDDFNLDSVAEVMQRTPGVSVKAQDTERLQLFARGFEITNFLYDGMPSTRISSLGKQAALSDTIIYDRIEVLRGATGLLNGIGNPSATVNLVRKKPTRDFSGQVGAEVNSWDGYRGELDAGGSLIGSGRIRGRFVSAYEQGESFLDHYENEKQVLYGVVEADLFDSTLLTVGMDYMDYDPMGSTWGSLPLFYSDGGIADLDRDINPATDWSSWAQDSQTVFVNLEHQFENGWYSKFSYTLQENNYDAELASAGGGQLNRDGSGKTLWSGRFVEDKTQDTFDLYANGPFALFGRQHELVLGASHSKADRDYTGQSPVSINNVVPNLFNWDGNIPKPKWAAPNTVEEQTTTQTSVYATARFKPSDALAIIAGGQVVDWETETQGMNWQGPLDEHFEENGEVVPYLGVIYDLNDHHSIYASYTSIFQPQTVRDANNQILDPEEGNSIEAGLKSEFNEGRLNTTVAIFRTNQDNLAESTGQPITGGPANSVAYRAVDGAETNGFELEAAGEILPHWQVQAGYTYRITEDPDGDEVNTTSPEDMVRIGTQYRFQGGLQGLTVGAGLSWQNKTYAFVTRPGASGDFKFVQEAYTLVDLMARYQVTEALAVAANASNLTDEKYYNNLGFYNGGYYGDARKFSLSLDYRFR</sequence>
<proteinExistence type="inferred from homology"/>
<dbReference type="FunFam" id="2.170.130.10:FF:000010">
    <property type="entry name" value="Ferripyoverdine receptor"/>
    <property type="match status" value="1"/>
</dbReference>
<dbReference type="EMBL" id="ARXV01000005">
    <property type="protein sequence ID" value="KGD65187.1"/>
    <property type="molecule type" value="Genomic_DNA"/>
</dbReference>
<keyword evidence="10 15" id="KW-0798">TonB box</keyword>
<keyword evidence="12 20" id="KW-0675">Receptor</keyword>
<dbReference type="GO" id="GO:0009279">
    <property type="term" value="C:cell outer membrane"/>
    <property type="evidence" value="ECO:0007669"/>
    <property type="project" value="UniProtKB-SubCell"/>
</dbReference>
<keyword evidence="21" id="KW-1185">Reference proteome</keyword>
<keyword evidence="6 14" id="KW-0812">Transmembrane</keyword>
<dbReference type="Gene3D" id="2.40.170.20">
    <property type="entry name" value="TonB-dependent receptor, beta-barrel domain"/>
    <property type="match status" value="1"/>
</dbReference>
<dbReference type="InterPro" id="IPR036942">
    <property type="entry name" value="Beta-barrel_TonB_sf"/>
</dbReference>
<keyword evidence="9" id="KW-0406">Ion transport</keyword>
<keyword evidence="11 14" id="KW-0472">Membrane</keyword>
<dbReference type="Gene3D" id="2.170.130.10">
    <property type="entry name" value="TonB-dependent receptor, plug domain"/>
    <property type="match status" value="1"/>
</dbReference>
<dbReference type="SUPFAM" id="SSF56935">
    <property type="entry name" value="Porins"/>
    <property type="match status" value="1"/>
</dbReference>
<evidence type="ECO:0000256" key="13">
    <source>
        <dbReference type="ARBA" id="ARBA00023237"/>
    </source>
</evidence>
<evidence type="ECO:0000256" key="6">
    <source>
        <dbReference type="ARBA" id="ARBA00022692"/>
    </source>
</evidence>
<dbReference type="InterPro" id="IPR039426">
    <property type="entry name" value="TonB-dep_rcpt-like"/>
</dbReference>
<evidence type="ECO:0000256" key="8">
    <source>
        <dbReference type="ARBA" id="ARBA00023004"/>
    </source>
</evidence>
<dbReference type="NCBIfam" id="TIGR01783">
    <property type="entry name" value="TonB-siderophor"/>
    <property type="match status" value="1"/>
</dbReference>
<evidence type="ECO:0000313" key="21">
    <source>
        <dbReference type="Proteomes" id="UP000029444"/>
    </source>
</evidence>
<keyword evidence="8" id="KW-0408">Iron</keyword>
<comment type="caution">
    <text evidence="20">The sequence shown here is derived from an EMBL/GenBank/DDBJ whole genome shotgun (WGS) entry which is preliminary data.</text>
</comment>
<keyword evidence="5" id="KW-0410">Iron transport</keyword>
<dbReference type="InterPro" id="IPR010105">
    <property type="entry name" value="TonB_sidphr_rcpt"/>
</dbReference>
<evidence type="ECO:0000259" key="19">
    <source>
        <dbReference type="Pfam" id="PF07715"/>
    </source>
</evidence>
<dbReference type="CDD" id="cd01347">
    <property type="entry name" value="ligand_gated_channel"/>
    <property type="match status" value="1"/>
</dbReference>
<dbReference type="AlphaFoldDB" id="A0A095SKV5"/>
<evidence type="ECO:0000256" key="4">
    <source>
        <dbReference type="ARBA" id="ARBA00022452"/>
    </source>
</evidence>
<dbReference type="Pfam" id="PF07715">
    <property type="entry name" value="Plug"/>
    <property type="match status" value="1"/>
</dbReference>
<keyword evidence="7 17" id="KW-0732">Signal</keyword>
<evidence type="ECO:0000256" key="7">
    <source>
        <dbReference type="ARBA" id="ARBA00022729"/>
    </source>
</evidence>
<keyword evidence="4 14" id="KW-1134">Transmembrane beta strand</keyword>
<reference evidence="20 21" key="1">
    <citation type="submission" date="2012-09" db="EMBL/GenBank/DDBJ databases">
        <title>Genome Sequence of alkane-degrading Bacterium Alcanivorax sp. 19-m-6.</title>
        <authorList>
            <person name="Lai Q."/>
            <person name="Shao Z."/>
        </authorList>
    </citation>
    <scope>NUCLEOTIDE SEQUENCE [LARGE SCALE GENOMIC DNA]</scope>
    <source>
        <strain evidence="20 21">19-m-6</strain>
    </source>
</reference>
<feature type="chain" id="PRO_5001911091" evidence="17">
    <location>
        <begin position="23"/>
        <end position="731"/>
    </location>
</feature>
<dbReference type="InterPro" id="IPR000531">
    <property type="entry name" value="Beta-barrel_TonB"/>
</dbReference>
<dbReference type="Pfam" id="PF00593">
    <property type="entry name" value="TonB_dep_Rec_b-barrel"/>
    <property type="match status" value="1"/>
</dbReference>
<organism evidence="20 21">
    <name type="scientific">Alcanivorax nanhaiticus</name>
    <dbReference type="NCBI Taxonomy" id="1177154"/>
    <lineage>
        <taxon>Bacteria</taxon>
        <taxon>Pseudomonadati</taxon>
        <taxon>Pseudomonadota</taxon>
        <taxon>Gammaproteobacteria</taxon>
        <taxon>Oceanospirillales</taxon>
        <taxon>Alcanivoracaceae</taxon>
        <taxon>Alcanivorax</taxon>
    </lineage>
</organism>
<evidence type="ECO:0000256" key="1">
    <source>
        <dbReference type="ARBA" id="ARBA00004571"/>
    </source>
</evidence>
<dbReference type="eggNOG" id="COG4773">
    <property type="taxonomic scope" value="Bacteria"/>
</dbReference>
<evidence type="ECO:0000256" key="16">
    <source>
        <dbReference type="SAM" id="MobiDB-lite"/>
    </source>
</evidence>
<dbReference type="InterPro" id="IPR037066">
    <property type="entry name" value="Plug_dom_sf"/>
</dbReference>
<evidence type="ECO:0000256" key="14">
    <source>
        <dbReference type="PROSITE-ProRule" id="PRU01360"/>
    </source>
</evidence>
<feature type="signal peptide" evidence="17">
    <location>
        <begin position="1"/>
        <end position="22"/>
    </location>
</feature>
<evidence type="ECO:0000256" key="12">
    <source>
        <dbReference type="ARBA" id="ARBA00023170"/>
    </source>
</evidence>
<evidence type="ECO:0000256" key="9">
    <source>
        <dbReference type="ARBA" id="ARBA00023065"/>
    </source>
</evidence>
<protein>
    <submittedName>
        <fullName evidence="20">Ferripyoverdine receptor</fullName>
    </submittedName>
</protein>
<evidence type="ECO:0000256" key="2">
    <source>
        <dbReference type="ARBA" id="ARBA00009810"/>
    </source>
</evidence>
<dbReference type="GO" id="GO:0015344">
    <property type="term" value="F:siderophore uptake transmembrane transporter activity"/>
    <property type="evidence" value="ECO:0007669"/>
    <property type="project" value="TreeGrafter"/>
</dbReference>
<evidence type="ECO:0000313" key="20">
    <source>
        <dbReference type="EMBL" id="KGD65187.1"/>
    </source>
</evidence>